<comment type="caution">
    <text evidence="1">The sequence shown here is derived from an EMBL/GenBank/DDBJ whole genome shotgun (WGS) entry which is preliminary data.</text>
</comment>
<sequence length="205" mass="23372">MSNHQNGLYQGHWNVSHGYAILNQIQLKGVVMGLSLNPFDIIKFFTEKSRYEQESITHYMCTVAEEATALALIWQKIVEKIIDAEHCEVSHKTIDNILKAQVPLCNNRQYARLEEHYKSVSSILGEKYNNELNSVIYHIGALINKRNLTKGLVIDELTKIKKAKLYSDENSISDFNSLQESVVSLHKEAAALHVRAEKFKAMLGR</sequence>
<accession>A0ABT7EK57</accession>
<dbReference type="RefSeq" id="WP_284137123.1">
    <property type="nucleotide sequence ID" value="NZ_JASJUT010000003.1"/>
</dbReference>
<reference evidence="1 2" key="1">
    <citation type="submission" date="2023-05" db="EMBL/GenBank/DDBJ databases">
        <title>Pseudoalteromonas ardens sp. nov., Pseudoalteromonas obscura sp. nov., and Pseudoalteromonas umbrosa sp. nov., isolated from the coral Montipora capitata.</title>
        <authorList>
            <person name="Thomas E.M."/>
            <person name="Smith E.M."/>
            <person name="Papke E."/>
            <person name="Shlafstein M.D."/>
            <person name="Oline D.K."/>
            <person name="Videau P."/>
            <person name="Saw J.H."/>
            <person name="Strangman W.K."/>
            <person name="Ushijima B."/>
        </authorList>
    </citation>
    <scope>NUCLEOTIDE SEQUENCE [LARGE SCALE GENOMIC DNA]</scope>
    <source>
        <strain evidence="1 2">P94</strain>
    </source>
</reference>
<evidence type="ECO:0000313" key="1">
    <source>
        <dbReference type="EMBL" id="MDK2595415.1"/>
    </source>
</evidence>
<dbReference type="EMBL" id="JASJUT010000003">
    <property type="protein sequence ID" value="MDK2595415.1"/>
    <property type="molecule type" value="Genomic_DNA"/>
</dbReference>
<dbReference type="Proteomes" id="UP001231915">
    <property type="component" value="Unassembled WGS sequence"/>
</dbReference>
<protein>
    <submittedName>
        <fullName evidence="1">Uncharacterized protein</fullName>
    </submittedName>
</protein>
<proteinExistence type="predicted"/>
<gene>
    <name evidence="1" type="ORF">QNM18_10200</name>
</gene>
<organism evidence="1 2">
    <name type="scientific">Pseudoalteromonas obscura</name>
    <dbReference type="NCBI Taxonomy" id="3048491"/>
    <lineage>
        <taxon>Bacteria</taxon>
        <taxon>Pseudomonadati</taxon>
        <taxon>Pseudomonadota</taxon>
        <taxon>Gammaproteobacteria</taxon>
        <taxon>Alteromonadales</taxon>
        <taxon>Pseudoalteromonadaceae</taxon>
        <taxon>Pseudoalteromonas</taxon>
    </lineage>
</organism>
<evidence type="ECO:0000313" key="2">
    <source>
        <dbReference type="Proteomes" id="UP001231915"/>
    </source>
</evidence>
<name>A0ABT7EK57_9GAMM</name>
<keyword evidence="2" id="KW-1185">Reference proteome</keyword>